<keyword evidence="3" id="KW-1185">Reference proteome</keyword>
<reference evidence="2" key="1">
    <citation type="submission" date="2023-10" db="EMBL/GenBank/DDBJ databases">
        <authorList>
            <person name="Hackl T."/>
        </authorList>
    </citation>
    <scope>NUCLEOTIDE SEQUENCE</scope>
</reference>
<proteinExistence type="predicted"/>
<keyword evidence="1" id="KW-0732">Signal</keyword>
<comment type="caution">
    <text evidence="2">The sequence shown here is derived from an EMBL/GenBank/DDBJ whole genome shotgun (WGS) entry which is preliminary data.</text>
</comment>
<evidence type="ECO:0000313" key="2">
    <source>
        <dbReference type="EMBL" id="CAJ2508067.1"/>
    </source>
</evidence>
<feature type="signal peptide" evidence="1">
    <location>
        <begin position="1"/>
        <end position="24"/>
    </location>
</feature>
<protein>
    <submittedName>
        <fullName evidence="2">Uu.00g092530.m01.CDS01</fullName>
    </submittedName>
</protein>
<dbReference type="AlphaFoldDB" id="A0AAI8VNZ2"/>
<dbReference type="EMBL" id="CAUWAG010000010">
    <property type="protein sequence ID" value="CAJ2508067.1"/>
    <property type="molecule type" value="Genomic_DNA"/>
</dbReference>
<accession>A0AAI8VNZ2</accession>
<gene>
    <name evidence="2" type="ORF">KHLLAP_LOCUS8535</name>
</gene>
<feature type="chain" id="PRO_5042530118" evidence="1">
    <location>
        <begin position="25"/>
        <end position="177"/>
    </location>
</feature>
<dbReference type="Proteomes" id="UP001295740">
    <property type="component" value="Unassembled WGS sequence"/>
</dbReference>
<evidence type="ECO:0000313" key="3">
    <source>
        <dbReference type="Proteomes" id="UP001295740"/>
    </source>
</evidence>
<organism evidence="2 3">
    <name type="scientific">Anthostomella pinea</name>
    <dbReference type="NCBI Taxonomy" id="933095"/>
    <lineage>
        <taxon>Eukaryota</taxon>
        <taxon>Fungi</taxon>
        <taxon>Dikarya</taxon>
        <taxon>Ascomycota</taxon>
        <taxon>Pezizomycotina</taxon>
        <taxon>Sordariomycetes</taxon>
        <taxon>Xylariomycetidae</taxon>
        <taxon>Xylariales</taxon>
        <taxon>Xylariaceae</taxon>
        <taxon>Anthostomella</taxon>
    </lineage>
</organism>
<sequence>MHFPTSRALLTTLLFGAAATTTQAHELKATHFTDNPADPTDDTSTCGGDIIGAPAGEFTVQVSGDGTTLSDCQTLGQDAKCALWQRVSDNVDGLTLCDMIVYSDDACVDQYSGDFSNTKDVTYRLSQATAVVSGSNQATTWKSFNFKCGDGGFPAVNSSAAVTARAEATATPWHFWA</sequence>
<evidence type="ECO:0000256" key="1">
    <source>
        <dbReference type="SAM" id="SignalP"/>
    </source>
</evidence>
<name>A0AAI8VNZ2_9PEZI</name>